<evidence type="ECO:0000259" key="1">
    <source>
        <dbReference type="PROSITE" id="PS50994"/>
    </source>
</evidence>
<dbReference type="Gene3D" id="3.30.420.10">
    <property type="entry name" value="Ribonuclease H-like superfamily/Ribonuclease H"/>
    <property type="match status" value="1"/>
</dbReference>
<dbReference type="InterPro" id="IPR001584">
    <property type="entry name" value="Integrase_cat-core"/>
</dbReference>
<organism evidence="2 3">
    <name type="scientific">Elysia marginata</name>
    <dbReference type="NCBI Taxonomy" id="1093978"/>
    <lineage>
        <taxon>Eukaryota</taxon>
        <taxon>Metazoa</taxon>
        <taxon>Spiralia</taxon>
        <taxon>Lophotrochozoa</taxon>
        <taxon>Mollusca</taxon>
        <taxon>Gastropoda</taxon>
        <taxon>Heterobranchia</taxon>
        <taxon>Euthyneura</taxon>
        <taxon>Panpulmonata</taxon>
        <taxon>Sacoglossa</taxon>
        <taxon>Placobranchoidea</taxon>
        <taxon>Plakobranchidae</taxon>
        <taxon>Elysia</taxon>
    </lineage>
</organism>
<accession>A0AAV4EFK0</accession>
<comment type="caution">
    <text evidence="2">The sequence shown here is derived from an EMBL/GenBank/DDBJ whole genome shotgun (WGS) entry which is preliminary data.</text>
</comment>
<dbReference type="SUPFAM" id="SSF56672">
    <property type="entry name" value="DNA/RNA polymerases"/>
    <property type="match status" value="1"/>
</dbReference>
<dbReference type="PANTHER" id="PTHR37984:SF9">
    <property type="entry name" value="INTEGRASE CATALYTIC DOMAIN-CONTAINING PROTEIN"/>
    <property type="match status" value="1"/>
</dbReference>
<keyword evidence="3" id="KW-1185">Reference proteome</keyword>
<sequence length="195" mass="22344">MPLGISSGTEIFHREMCHLLAGIPGTICNNDDILMSGRTKHEHVERLETVLERLRQSGITLNEKCTFAVPKDYPFQKVGMDLFEWKGQQYLLIVDYFSGWIELALLKRTSLHSTIEHRKSIFSRYSIPELVISNNGPQLASCECEFSRFSEIYGFEHRTSSPRHPQGNGEAKRGVQTMKIFLKQVTRSLCCYAEL</sequence>
<dbReference type="PROSITE" id="PS50994">
    <property type="entry name" value="INTEGRASE"/>
    <property type="match status" value="1"/>
</dbReference>
<feature type="domain" description="Integrase catalytic" evidence="1">
    <location>
        <begin position="70"/>
        <end position="195"/>
    </location>
</feature>
<reference evidence="2 3" key="1">
    <citation type="journal article" date="2021" name="Elife">
        <title>Chloroplast acquisition without the gene transfer in kleptoplastic sea slugs, Plakobranchus ocellatus.</title>
        <authorList>
            <person name="Maeda T."/>
            <person name="Takahashi S."/>
            <person name="Yoshida T."/>
            <person name="Shimamura S."/>
            <person name="Takaki Y."/>
            <person name="Nagai Y."/>
            <person name="Toyoda A."/>
            <person name="Suzuki Y."/>
            <person name="Arimoto A."/>
            <person name="Ishii H."/>
            <person name="Satoh N."/>
            <person name="Nishiyama T."/>
            <person name="Hasebe M."/>
            <person name="Maruyama T."/>
            <person name="Minagawa J."/>
            <person name="Obokata J."/>
            <person name="Shigenobu S."/>
        </authorList>
    </citation>
    <scope>NUCLEOTIDE SEQUENCE [LARGE SCALE GENOMIC DNA]</scope>
</reference>
<dbReference type="InterPro" id="IPR043128">
    <property type="entry name" value="Rev_trsase/Diguanyl_cyclase"/>
</dbReference>
<dbReference type="InterPro" id="IPR043502">
    <property type="entry name" value="DNA/RNA_pol_sf"/>
</dbReference>
<dbReference type="InterPro" id="IPR012337">
    <property type="entry name" value="RNaseH-like_sf"/>
</dbReference>
<evidence type="ECO:0000313" key="3">
    <source>
        <dbReference type="Proteomes" id="UP000762676"/>
    </source>
</evidence>
<dbReference type="InterPro" id="IPR036397">
    <property type="entry name" value="RNaseH_sf"/>
</dbReference>
<gene>
    <name evidence="2" type="ORF">ElyMa_001798000</name>
</gene>
<dbReference type="GO" id="GO:0003676">
    <property type="term" value="F:nucleic acid binding"/>
    <property type="evidence" value="ECO:0007669"/>
    <property type="project" value="InterPro"/>
</dbReference>
<dbReference type="Gene3D" id="3.30.70.270">
    <property type="match status" value="1"/>
</dbReference>
<dbReference type="AlphaFoldDB" id="A0AAV4EFK0"/>
<dbReference type="Proteomes" id="UP000762676">
    <property type="component" value="Unassembled WGS sequence"/>
</dbReference>
<dbReference type="EMBL" id="BMAT01003644">
    <property type="protein sequence ID" value="GFR59564.1"/>
    <property type="molecule type" value="Genomic_DNA"/>
</dbReference>
<dbReference type="GO" id="GO:0015074">
    <property type="term" value="P:DNA integration"/>
    <property type="evidence" value="ECO:0007669"/>
    <property type="project" value="InterPro"/>
</dbReference>
<dbReference type="InterPro" id="IPR050951">
    <property type="entry name" value="Retrovirus_Pol_polyprotein"/>
</dbReference>
<dbReference type="PANTHER" id="PTHR37984">
    <property type="entry name" value="PROTEIN CBG26694"/>
    <property type="match status" value="1"/>
</dbReference>
<dbReference type="SUPFAM" id="SSF53098">
    <property type="entry name" value="Ribonuclease H-like"/>
    <property type="match status" value="1"/>
</dbReference>
<name>A0AAV4EFK0_9GAST</name>
<evidence type="ECO:0000313" key="2">
    <source>
        <dbReference type="EMBL" id="GFR59564.1"/>
    </source>
</evidence>
<protein>
    <submittedName>
        <fullName evidence="2">Pol polyprotein</fullName>
    </submittedName>
</protein>
<proteinExistence type="predicted"/>